<accession>K3X5I6</accession>
<dbReference type="AlphaFoldDB" id="K3X5I6"/>
<dbReference type="PANTHER" id="PTHR23147">
    <property type="entry name" value="SERINE/ARGININE RICH SPLICING FACTOR"/>
    <property type="match status" value="1"/>
</dbReference>
<dbReference type="InterPro" id="IPR035979">
    <property type="entry name" value="RBD_domain_sf"/>
</dbReference>
<dbReference type="SUPFAM" id="SSF54928">
    <property type="entry name" value="RNA-binding domain, RBD"/>
    <property type="match status" value="1"/>
</dbReference>
<dbReference type="InterPro" id="IPR012677">
    <property type="entry name" value="Nucleotide-bd_a/b_plait_sf"/>
</dbReference>
<feature type="domain" description="RRM" evidence="2">
    <location>
        <begin position="18"/>
        <end position="98"/>
    </location>
</feature>
<dbReference type="Pfam" id="PF00076">
    <property type="entry name" value="RRM_1"/>
    <property type="match status" value="1"/>
</dbReference>
<sequence length="230" mass="25331">MSAASHDADDGADARDASRIYVGNLTPKANEVHLKKLFVKFGVILSIWVARKPPGFAFVHFETREAAQRAVDAFEDAKESDRAMEILGKPVKVQMAGEKKKKAESTQDQVVARLLVRLQRRLTSAQRKERSMIVTIICMNAVEGDLGSARALIRYIVTTTDLCRQHRQDTRVEAAVSRESRDLVAPDPTVEATTDKREIENLIDDSGPIHGAGEGERNELVQVVAAAAEV</sequence>
<dbReference type="EMBL" id="GL376610">
    <property type="status" value="NOT_ANNOTATED_CDS"/>
    <property type="molecule type" value="Genomic_DNA"/>
</dbReference>
<dbReference type="Proteomes" id="UP000019132">
    <property type="component" value="Unassembled WGS sequence"/>
</dbReference>
<keyword evidence="1" id="KW-0694">RNA-binding</keyword>
<name>K3X5I6_GLOUD</name>
<dbReference type="InterPro" id="IPR050907">
    <property type="entry name" value="SRSF"/>
</dbReference>
<dbReference type="InParanoid" id="K3X5I6"/>
<evidence type="ECO:0000256" key="1">
    <source>
        <dbReference type="PROSITE-ProRule" id="PRU00176"/>
    </source>
</evidence>
<dbReference type="STRING" id="431595.K3X5I6"/>
<dbReference type="HOGENOM" id="CLU_1206895_0_0_1"/>
<reference evidence="4" key="1">
    <citation type="journal article" date="2010" name="Genome Biol.">
        <title>Genome sequence of the necrotrophic plant pathogen Pythium ultimum reveals original pathogenicity mechanisms and effector repertoire.</title>
        <authorList>
            <person name="Levesque C.A."/>
            <person name="Brouwer H."/>
            <person name="Cano L."/>
            <person name="Hamilton J.P."/>
            <person name="Holt C."/>
            <person name="Huitema E."/>
            <person name="Raffaele S."/>
            <person name="Robideau G.P."/>
            <person name="Thines M."/>
            <person name="Win J."/>
            <person name="Zerillo M.M."/>
            <person name="Beakes G.W."/>
            <person name="Boore J.L."/>
            <person name="Busam D."/>
            <person name="Dumas B."/>
            <person name="Ferriera S."/>
            <person name="Fuerstenberg S.I."/>
            <person name="Gachon C.M."/>
            <person name="Gaulin E."/>
            <person name="Govers F."/>
            <person name="Grenville-Briggs L."/>
            <person name="Horner N."/>
            <person name="Hostetler J."/>
            <person name="Jiang R.H."/>
            <person name="Johnson J."/>
            <person name="Krajaejun T."/>
            <person name="Lin H."/>
            <person name="Meijer H.J."/>
            <person name="Moore B."/>
            <person name="Morris P."/>
            <person name="Phuntmart V."/>
            <person name="Puiu D."/>
            <person name="Shetty J."/>
            <person name="Stajich J.E."/>
            <person name="Tripathy S."/>
            <person name="Wawra S."/>
            <person name="van West P."/>
            <person name="Whitty B.R."/>
            <person name="Coutinho P.M."/>
            <person name="Henrissat B."/>
            <person name="Martin F."/>
            <person name="Thomas P.D."/>
            <person name="Tyler B.M."/>
            <person name="De Vries R.P."/>
            <person name="Kamoun S."/>
            <person name="Yandell M."/>
            <person name="Tisserat N."/>
            <person name="Buell C.R."/>
        </authorList>
    </citation>
    <scope>NUCLEOTIDE SEQUENCE</scope>
    <source>
        <strain evidence="4">DAOM:BR144</strain>
    </source>
</reference>
<keyword evidence="4" id="KW-1185">Reference proteome</keyword>
<dbReference type="InterPro" id="IPR000504">
    <property type="entry name" value="RRM_dom"/>
</dbReference>
<dbReference type="SMART" id="SM00360">
    <property type="entry name" value="RRM"/>
    <property type="match status" value="1"/>
</dbReference>
<dbReference type="EnsemblProtists" id="PYU1_T012485">
    <property type="protein sequence ID" value="PYU1_T012485"/>
    <property type="gene ID" value="PYU1_G012459"/>
</dbReference>
<dbReference type="GO" id="GO:0003723">
    <property type="term" value="F:RNA binding"/>
    <property type="evidence" value="ECO:0007669"/>
    <property type="project" value="UniProtKB-UniRule"/>
</dbReference>
<proteinExistence type="predicted"/>
<reference evidence="3" key="3">
    <citation type="submission" date="2015-02" db="UniProtKB">
        <authorList>
            <consortium name="EnsemblProtists"/>
        </authorList>
    </citation>
    <scope>IDENTIFICATION</scope>
    <source>
        <strain evidence="3">DAOM BR144</strain>
    </source>
</reference>
<evidence type="ECO:0000313" key="4">
    <source>
        <dbReference type="Proteomes" id="UP000019132"/>
    </source>
</evidence>
<reference evidence="4" key="2">
    <citation type="submission" date="2010-04" db="EMBL/GenBank/DDBJ databases">
        <authorList>
            <person name="Buell R."/>
            <person name="Hamilton J."/>
            <person name="Hostetler J."/>
        </authorList>
    </citation>
    <scope>NUCLEOTIDE SEQUENCE [LARGE SCALE GENOMIC DNA]</scope>
    <source>
        <strain evidence="4">DAOM:BR144</strain>
    </source>
</reference>
<protein>
    <recommendedName>
        <fullName evidence="2">RRM domain-containing protein</fullName>
    </recommendedName>
</protein>
<dbReference type="eggNOG" id="KOG0107">
    <property type="taxonomic scope" value="Eukaryota"/>
</dbReference>
<dbReference type="VEuPathDB" id="FungiDB:PYU1_G012459"/>
<evidence type="ECO:0000259" key="2">
    <source>
        <dbReference type="PROSITE" id="PS50102"/>
    </source>
</evidence>
<dbReference type="PROSITE" id="PS50102">
    <property type="entry name" value="RRM"/>
    <property type="match status" value="1"/>
</dbReference>
<organism evidence="3 4">
    <name type="scientific">Globisporangium ultimum (strain ATCC 200006 / CBS 805.95 / DAOM BR144)</name>
    <name type="common">Pythium ultimum</name>
    <dbReference type="NCBI Taxonomy" id="431595"/>
    <lineage>
        <taxon>Eukaryota</taxon>
        <taxon>Sar</taxon>
        <taxon>Stramenopiles</taxon>
        <taxon>Oomycota</taxon>
        <taxon>Peronosporomycetes</taxon>
        <taxon>Pythiales</taxon>
        <taxon>Pythiaceae</taxon>
        <taxon>Globisporangium</taxon>
    </lineage>
</organism>
<evidence type="ECO:0000313" key="3">
    <source>
        <dbReference type="EnsemblProtists" id="PYU1_T012485"/>
    </source>
</evidence>
<dbReference type="Gene3D" id="3.30.70.330">
    <property type="match status" value="1"/>
</dbReference>